<dbReference type="Pfam" id="PF08281">
    <property type="entry name" value="Sigma70_r4_2"/>
    <property type="match status" value="1"/>
</dbReference>
<accession>A0ABT5C1W8</accession>
<feature type="compositionally biased region" description="Low complexity" evidence="5">
    <location>
        <begin position="1"/>
        <end position="14"/>
    </location>
</feature>
<evidence type="ECO:0000256" key="3">
    <source>
        <dbReference type="ARBA" id="ARBA00023082"/>
    </source>
</evidence>
<dbReference type="Proteomes" id="UP001217485">
    <property type="component" value="Unassembled WGS sequence"/>
</dbReference>
<keyword evidence="3" id="KW-0731">Sigma factor</keyword>
<proteinExistence type="inferred from homology"/>
<keyword evidence="2" id="KW-0805">Transcription regulation</keyword>
<dbReference type="Gene3D" id="1.10.10.10">
    <property type="entry name" value="Winged helix-like DNA-binding domain superfamily/Winged helix DNA-binding domain"/>
    <property type="match status" value="1"/>
</dbReference>
<sequence>MLVHAAHAPARSSNPAPPSPGATRALGRGPSFGAARTAPGEGSRGAADELLRGLVEMTPELFGRALRLSRTPATAEDLVQDTVERAIRFAGSYEPGTNLRAWVHQILFSVFITRCRRSRRERNALDVLASDPCAWTAPERCADVHALSPGVRRALATLPPTFRDTLVLVDLEEMSYKDAATRLGVPVGTVMSRLHRGRKLLAEVLQSEAPGGKTEARSDVKAAAA</sequence>
<dbReference type="NCBIfam" id="TIGR02937">
    <property type="entry name" value="sigma70-ECF"/>
    <property type="match status" value="1"/>
</dbReference>
<feature type="domain" description="RNA polymerase sigma-70 region 2" evidence="6">
    <location>
        <begin position="58"/>
        <end position="120"/>
    </location>
</feature>
<comment type="similarity">
    <text evidence="1">Belongs to the sigma-70 factor family. ECF subfamily.</text>
</comment>
<reference evidence="8 9" key="1">
    <citation type="submission" date="2023-01" db="EMBL/GenBank/DDBJ databases">
        <title>Minimal conservation of predation-associated metabolite biosynthetic gene clusters underscores biosynthetic potential of Myxococcota including descriptions for ten novel species: Archangium lansinium sp. nov., Myxococcus landrumus sp. nov., Nannocystis bai.</title>
        <authorList>
            <person name="Ahearne A."/>
            <person name="Stevens C."/>
            <person name="Dowd S."/>
        </authorList>
    </citation>
    <scope>NUCLEOTIDE SEQUENCE [LARGE SCALE GENOMIC DNA]</scope>
    <source>
        <strain evidence="8 9">WIWO2</strain>
    </source>
</reference>
<dbReference type="PANTHER" id="PTHR43133">
    <property type="entry name" value="RNA POLYMERASE ECF-TYPE SIGMA FACTO"/>
    <property type="match status" value="1"/>
</dbReference>
<dbReference type="InterPro" id="IPR039425">
    <property type="entry name" value="RNA_pol_sigma-70-like"/>
</dbReference>
<dbReference type="InterPro" id="IPR013325">
    <property type="entry name" value="RNA_pol_sigma_r2"/>
</dbReference>
<evidence type="ECO:0000313" key="8">
    <source>
        <dbReference type="EMBL" id="MDC0680394.1"/>
    </source>
</evidence>
<keyword evidence="9" id="KW-1185">Reference proteome</keyword>
<evidence type="ECO:0000256" key="5">
    <source>
        <dbReference type="SAM" id="MobiDB-lite"/>
    </source>
</evidence>
<organism evidence="8 9">
    <name type="scientific">Sorangium atrum</name>
    <dbReference type="NCBI Taxonomy" id="2995308"/>
    <lineage>
        <taxon>Bacteria</taxon>
        <taxon>Pseudomonadati</taxon>
        <taxon>Myxococcota</taxon>
        <taxon>Polyangia</taxon>
        <taxon>Polyangiales</taxon>
        <taxon>Polyangiaceae</taxon>
        <taxon>Sorangium</taxon>
    </lineage>
</organism>
<dbReference type="RefSeq" id="WP_272097435.1">
    <property type="nucleotide sequence ID" value="NZ_JAQNDK010000002.1"/>
</dbReference>
<dbReference type="InterPro" id="IPR007627">
    <property type="entry name" value="RNA_pol_sigma70_r2"/>
</dbReference>
<feature type="region of interest" description="Disordered" evidence="5">
    <location>
        <begin position="1"/>
        <end position="45"/>
    </location>
</feature>
<name>A0ABT5C1W8_9BACT</name>
<dbReference type="EMBL" id="JAQNDK010000002">
    <property type="protein sequence ID" value="MDC0680394.1"/>
    <property type="molecule type" value="Genomic_DNA"/>
</dbReference>
<dbReference type="SUPFAM" id="SSF88946">
    <property type="entry name" value="Sigma2 domain of RNA polymerase sigma factors"/>
    <property type="match status" value="1"/>
</dbReference>
<evidence type="ECO:0000256" key="2">
    <source>
        <dbReference type="ARBA" id="ARBA00023015"/>
    </source>
</evidence>
<dbReference type="InterPro" id="IPR013324">
    <property type="entry name" value="RNA_pol_sigma_r3/r4-like"/>
</dbReference>
<dbReference type="InterPro" id="IPR036388">
    <property type="entry name" value="WH-like_DNA-bd_sf"/>
</dbReference>
<dbReference type="SUPFAM" id="SSF88659">
    <property type="entry name" value="Sigma3 and sigma4 domains of RNA polymerase sigma factors"/>
    <property type="match status" value="1"/>
</dbReference>
<keyword evidence="4" id="KW-0804">Transcription</keyword>
<dbReference type="InterPro" id="IPR014284">
    <property type="entry name" value="RNA_pol_sigma-70_dom"/>
</dbReference>
<gene>
    <name evidence="8" type="ORF">POL72_21805</name>
</gene>
<evidence type="ECO:0000256" key="1">
    <source>
        <dbReference type="ARBA" id="ARBA00010641"/>
    </source>
</evidence>
<comment type="caution">
    <text evidence="8">The sequence shown here is derived from an EMBL/GenBank/DDBJ whole genome shotgun (WGS) entry which is preliminary data.</text>
</comment>
<dbReference type="Gene3D" id="1.10.1740.10">
    <property type="match status" value="1"/>
</dbReference>
<evidence type="ECO:0000256" key="4">
    <source>
        <dbReference type="ARBA" id="ARBA00023163"/>
    </source>
</evidence>
<dbReference type="PANTHER" id="PTHR43133:SF59">
    <property type="entry name" value="ECF RNA POLYMERASE SIGMA FACTOR SIGR"/>
    <property type="match status" value="1"/>
</dbReference>
<evidence type="ECO:0000313" key="9">
    <source>
        <dbReference type="Proteomes" id="UP001217485"/>
    </source>
</evidence>
<evidence type="ECO:0000259" key="7">
    <source>
        <dbReference type="Pfam" id="PF08281"/>
    </source>
</evidence>
<feature type="domain" description="RNA polymerase sigma factor 70 region 4 type 2" evidence="7">
    <location>
        <begin position="151"/>
        <end position="201"/>
    </location>
</feature>
<evidence type="ECO:0000259" key="6">
    <source>
        <dbReference type="Pfam" id="PF04542"/>
    </source>
</evidence>
<dbReference type="CDD" id="cd06171">
    <property type="entry name" value="Sigma70_r4"/>
    <property type="match status" value="1"/>
</dbReference>
<dbReference type="InterPro" id="IPR013249">
    <property type="entry name" value="RNA_pol_sigma70_r4_t2"/>
</dbReference>
<protein>
    <submittedName>
        <fullName evidence="8">RNA polymerase sigma factor</fullName>
    </submittedName>
</protein>
<dbReference type="Pfam" id="PF04542">
    <property type="entry name" value="Sigma70_r2"/>
    <property type="match status" value="1"/>
</dbReference>